<dbReference type="GO" id="GO:0007155">
    <property type="term" value="P:cell adhesion"/>
    <property type="evidence" value="ECO:0007669"/>
    <property type="project" value="UniProtKB-KW"/>
</dbReference>
<feature type="transmembrane region" description="Helical" evidence="15">
    <location>
        <begin position="52"/>
        <end position="74"/>
    </location>
</feature>
<name>A0A0G4J366_PLABS</name>
<accession>A0A0G4J366</accession>
<feature type="region of interest" description="Disordered" evidence="14">
    <location>
        <begin position="345"/>
        <end position="382"/>
    </location>
</feature>
<sequence length="382" mass="42866">MLRTRVLWLVARRAVPPARQRWAGTRPVGGSVSRISEFMMRRRAVTLRARPVEYSVATVFGHLSFVLLAASYGFTDILDLRLMAVAAGVCTLAFNYWHPHGIPLWMPFRWNLLFIITNGIQIVHLLTEARRARSMSSQQLAVFEQVFQPAGLSLVDFWKLVSVANVIQVSEGAHLCYEGAFNPNVLLVVDGKAEVVIRGTKVYELHAGQFIGEMGIHVGLRLSNAMKASATVTALTETTCMSWPRGVLIDLLESNDAIARAVQSAISADIVRKLTSKDDSEILVGKSLHWKCEKQYAMLLERVLEKQFITAHERNMLNRYRILHDIDQGTHVDVLKRLGWTAEGYADGSGDRKPDNPPAADQDDEPYDRGSPWEYTYGPDYN</sequence>
<evidence type="ECO:0000256" key="14">
    <source>
        <dbReference type="SAM" id="MobiDB-lite"/>
    </source>
</evidence>
<dbReference type="GO" id="GO:0030552">
    <property type="term" value="F:cAMP binding"/>
    <property type="evidence" value="ECO:0007669"/>
    <property type="project" value="TreeGrafter"/>
</dbReference>
<keyword evidence="9" id="KW-0130">Cell adhesion</keyword>
<protein>
    <recommendedName>
        <fullName evidence="16">Cyclic nucleotide-binding domain-containing protein</fullName>
    </recommendedName>
</protein>
<keyword evidence="13" id="KW-0325">Glycoprotein</keyword>
<evidence type="ECO:0000256" key="6">
    <source>
        <dbReference type="ARBA" id="ARBA00022473"/>
    </source>
</evidence>
<comment type="similarity">
    <text evidence="4">Belongs to the popeye family.</text>
</comment>
<keyword evidence="12 15" id="KW-0472">Membrane</keyword>
<dbReference type="GO" id="GO:0016328">
    <property type="term" value="C:lateral plasma membrane"/>
    <property type="evidence" value="ECO:0007669"/>
    <property type="project" value="UniProtKB-SubCell"/>
</dbReference>
<evidence type="ECO:0000256" key="10">
    <source>
        <dbReference type="ARBA" id="ARBA00022949"/>
    </source>
</evidence>
<gene>
    <name evidence="17" type="ORF">PBRA_008618</name>
    <name evidence="18" type="ORF">PLBR_LOCUS9229</name>
</gene>
<dbReference type="PANTHER" id="PTHR12101:SF17">
    <property type="entry name" value="BLOOD VESSEL EPICARDIAL SUBSTANCE"/>
    <property type="match status" value="1"/>
</dbReference>
<organism evidence="17 19">
    <name type="scientific">Plasmodiophora brassicae</name>
    <name type="common">Clubroot disease agent</name>
    <dbReference type="NCBI Taxonomy" id="37360"/>
    <lineage>
        <taxon>Eukaryota</taxon>
        <taxon>Sar</taxon>
        <taxon>Rhizaria</taxon>
        <taxon>Endomyxa</taxon>
        <taxon>Phytomyxea</taxon>
        <taxon>Plasmodiophorida</taxon>
        <taxon>Plasmodiophoridae</taxon>
        <taxon>Plasmodiophora</taxon>
    </lineage>
</organism>
<keyword evidence="8 15" id="KW-0812">Transmembrane</keyword>
<evidence type="ECO:0000256" key="1">
    <source>
        <dbReference type="ARBA" id="ARBA00004124"/>
    </source>
</evidence>
<evidence type="ECO:0000256" key="15">
    <source>
        <dbReference type="SAM" id="Phobius"/>
    </source>
</evidence>
<keyword evidence="18" id="KW-0496">Mitochondrion</keyword>
<evidence type="ECO:0000313" key="19">
    <source>
        <dbReference type="Proteomes" id="UP000039324"/>
    </source>
</evidence>
<evidence type="ECO:0000313" key="18">
    <source>
        <dbReference type="EMBL" id="SPR02014.1"/>
    </source>
</evidence>
<dbReference type="PROSITE" id="PS50042">
    <property type="entry name" value="CNMP_BINDING_3"/>
    <property type="match status" value="1"/>
</dbReference>
<dbReference type="AlphaFoldDB" id="A0A0G4J366"/>
<evidence type="ECO:0000256" key="8">
    <source>
        <dbReference type="ARBA" id="ARBA00022692"/>
    </source>
</evidence>
<evidence type="ECO:0000256" key="11">
    <source>
        <dbReference type="ARBA" id="ARBA00022989"/>
    </source>
</evidence>
<evidence type="ECO:0000256" key="2">
    <source>
        <dbReference type="ARBA" id="ARBA00004141"/>
    </source>
</evidence>
<evidence type="ECO:0000256" key="5">
    <source>
        <dbReference type="ARBA" id="ARBA00022427"/>
    </source>
</evidence>
<dbReference type="CDD" id="cd00038">
    <property type="entry name" value="CAP_ED"/>
    <property type="match status" value="1"/>
</dbReference>
<reference evidence="17 19" key="1">
    <citation type="submission" date="2015-02" db="EMBL/GenBank/DDBJ databases">
        <authorList>
            <person name="Chooi Y.-H."/>
        </authorList>
    </citation>
    <scope>NUCLEOTIDE SEQUENCE [LARGE SCALE GENOMIC DNA]</scope>
    <source>
        <strain evidence="17">E3</strain>
    </source>
</reference>
<dbReference type="EMBL" id="OVEO01000020">
    <property type="protein sequence ID" value="SPR02014.1"/>
    <property type="molecule type" value="Genomic_DNA"/>
</dbReference>
<comment type="subcellular location">
    <subcellularLocation>
        <location evidence="3">Cell junction</location>
        <location evidence="3">Tight junction</location>
    </subcellularLocation>
    <subcellularLocation>
        <location evidence="1">Lateral cell membrane</location>
    </subcellularLocation>
    <subcellularLocation>
        <location evidence="2">Membrane</location>
        <topology evidence="2">Multi-pass membrane protein</topology>
    </subcellularLocation>
</comment>
<geneLocation type="mitochondrion" evidence="18"/>
<dbReference type="GO" id="GO:0005923">
    <property type="term" value="C:bicellular tight junction"/>
    <property type="evidence" value="ECO:0007669"/>
    <property type="project" value="UniProtKB-SubCell"/>
</dbReference>
<keyword evidence="10" id="KW-0965">Cell junction</keyword>
<dbReference type="Proteomes" id="UP000039324">
    <property type="component" value="Unassembled WGS sequence"/>
</dbReference>
<dbReference type="InterPro" id="IPR006916">
    <property type="entry name" value="POPDC1-3"/>
</dbReference>
<dbReference type="PANTHER" id="PTHR12101">
    <property type="entry name" value="POPEYE DOMAIN CONTAINING PROTEIN"/>
    <property type="match status" value="1"/>
</dbReference>
<dbReference type="Pfam" id="PF04831">
    <property type="entry name" value="POPDC1-3"/>
    <property type="match status" value="1"/>
</dbReference>
<dbReference type="OMA" id="MIHHIDD"/>
<dbReference type="OrthoDB" id="425611at2759"/>
<dbReference type="InterPro" id="IPR014710">
    <property type="entry name" value="RmlC-like_jellyroll"/>
</dbReference>
<dbReference type="InterPro" id="IPR018490">
    <property type="entry name" value="cNMP-bd_dom_sf"/>
</dbReference>
<dbReference type="InterPro" id="IPR000595">
    <property type="entry name" value="cNMP-bd_dom"/>
</dbReference>
<keyword evidence="5" id="KW-0796">Tight junction</keyword>
<dbReference type="Proteomes" id="UP000290189">
    <property type="component" value="Unassembled WGS sequence"/>
</dbReference>
<keyword evidence="11 15" id="KW-1133">Transmembrane helix</keyword>
<evidence type="ECO:0000256" key="9">
    <source>
        <dbReference type="ARBA" id="ARBA00022889"/>
    </source>
</evidence>
<evidence type="ECO:0000256" key="3">
    <source>
        <dbReference type="ARBA" id="ARBA00004435"/>
    </source>
</evidence>
<dbReference type="Gene3D" id="2.60.120.10">
    <property type="entry name" value="Jelly Rolls"/>
    <property type="match status" value="1"/>
</dbReference>
<dbReference type="SUPFAM" id="SSF51206">
    <property type="entry name" value="cAMP-binding domain-like"/>
    <property type="match status" value="1"/>
</dbReference>
<evidence type="ECO:0000256" key="7">
    <source>
        <dbReference type="ARBA" id="ARBA00022475"/>
    </source>
</evidence>
<proteinExistence type="inferred from homology"/>
<reference evidence="18 20" key="2">
    <citation type="submission" date="2018-03" db="EMBL/GenBank/DDBJ databases">
        <authorList>
            <person name="Fogelqvist J."/>
        </authorList>
    </citation>
    <scope>NUCLEOTIDE SEQUENCE [LARGE SCALE GENOMIC DNA]</scope>
</reference>
<evidence type="ECO:0000313" key="17">
    <source>
        <dbReference type="EMBL" id="CEP01676.1"/>
    </source>
</evidence>
<keyword evidence="19" id="KW-1185">Reference proteome</keyword>
<evidence type="ECO:0000256" key="4">
    <source>
        <dbReference type="ARBA" id="ARBA00007146"/>
    </source>
</evidence>
<evidence type="ECO:0000256" key="13">
    <source>
        <dbReference type="ARBA" id="ARBA00023180"/>
    </source>
</evidence>
<feature type="domain" description="Cyclic nucleotide-binding" evidence="16">
    <location>
        <begin position="142"/>
        <end position="269"/>
    </location>
</feature>
<evidence type="ECO:0000256" key="12">
    <source>
        <dbReference type="ARBA" id="ARBA00023136"/>
    </source>
</evidence>
<keyword evidence="6" id="KW-0217">Developmental protein</keyword>
<evidence type="ECO:0000259" key="16">
    <source>
        <dbReference type="PROSITE" id="PS50042"/>
    </source>
</evidence>
<evidence type="ECO:0000313" key="20">
    <source>
        <dbReference type="Proteomes" id="UP000290189"/>
    </source>
</evidence>
<keyword evidence="7" id="KW-1003">Cell membrane</keyword>
<dbReference type="Pfam" id="PF00027">
    <property type="entry name" value="cNMP_binding"/>
    <property type="match status" value="1"/>
</dbReference>
<dbReference type="EMBL" id="CDSF01000115">
    <property type="protein sequence ID" value="CEP01676.1"/>
    <property type="molecule type" value="Genomic_DNA"/>
</dbReference>
<dbReference type="InterPro" id="IPR055272">
    <property type="entry name" value="POPDC1-3_dom"/>
</dbReference>